<keyword evidence="5" id="KW-0732">Signal</keyword>
<reference evidence="10" key="1">
    <citation type="submission" date="2025-08" db="UniProtKB">
        <authorList>
            <consortium name="RefSeq"/>
        </authorList>
    </citation>
    <scope>IDENTIFICATION</scope>
    <source>
        <tissue evidence="10">Meat</tissue>
    </source>
</reference>
<evidence type="ECO:0000256" key="5">
    <source>
        <dbReference type="ARBA" id="ARBA00022729"/>
    </source>
</evidence>
<comment type="subcellular location">
    <subcellularLocation>
        <location evidence="1">Secreted</location>
    </subcellularLocation>
</comment>
<evidence type="ECO:0000313" key="9">
    <source>
        <dbReference type="Proteomes" id="UP000252040"/>
    </source>
</evidence>
<dbReference type="RefSeq" id="XP_024607266.1">
    <property type="nucleotide sequence ID" value="XM_024751498.1"/>
</dbReference>
<dbReference type="KEGG" id="nasi:112403812"/>
<dbReference type="GeneID" id="112403812"/>
<sequence length="336" mass="38095">MVGVSLSTASDWTVSLCSQLRNCHIEFMDPRQLFQNQTRTARQRRHRVLDCQRWPPRGTGRDTEARVKGLAQHHTHLLPPAQGCLTPRPWTITQSYLPLSHWYFGTLANTGCLAKERRGPFQEDPSPACHQQPLGKAARVAPKRGCKWQWIKEGTMAGAWRALVLVAGLAAMACVAQRSLSYEEIVIQALRFFNQGRQEQRLFGLLEAIPPLPSLNSNTMIPLNFRIKETVCFLLWHRRQPRECPFRPGGEERNCTGIFFMLQHILPPQPSLNCPGDPDHKRELKPEMSPYARVRRSAGSPGADTPGTESSQLPPAVRDLYEKAKHDIITNILRNF</sequence>
<proteinExistence type="inferred from homology"/>
<keyword evidence="9" id="KW-1185">Reference proteome</keyword>
<keyword evidence="6" id="KW-0044">Antibiotic</keyword>
<evidence type="ECO:0000256" key="8">
    <source>
        <dbReference type="SAM" id="MobiDB-lite"/>
    </source>
</evidence>
<evidence type="ECO:0000256" key="4">
    <source>
        <dbReference type="ARBA" id="ARBA00022529"/>
    </source>
</evidence>
<dbReference type="FunCoup" id="A0A341BX72">
    <property type="interactions" value="5"/>
</dbReference>
<dbReference type="InParanoid" id="A0A341BX72"/>
<dbReference type="InterPro" id="IPR001894">
    <property type="entry name" value="Cathelicidin-like"/>
</dbReference>
<dbReference type="Pfam" id="PF00666">
    <property type="entry name" value="Cathelicidins"/>
    <property type="match status" value="1"/>
</dbReference>
<dbReference type="STRING" id="1706337.A0A341BX72"/>
<evidence type="ECO:0000313" key="10">
    <source>
        <dbReference type="RefSeq" id="XP_024607266.1"/>
    </source>
</evidence>
<comment type="similarity">
    <text evidence="2">Belongs to the cathelicidin family.</text>
</comment>
<dbReference type="PANTHER" id="PTHR10206">
    <property type="entry name" value="CATHELICIDIN"/>
    <property type="match status" value="1"/>
</dbReference>
<accession>A0A341BX72</accession>
<dbReference type="Proteomes" id="UP000252040">
    <property type="component" value="Unplaced"/>
</dbReference>
<protein>
    <submittedName>
        <fullName evidence="10">LOW QUALITY PROTEIN: uncharacterized protein LOC112403812</fullName>
    </submittedName>
</protein>
<dbReference type="InterPro" id="IPR046350">
    <property type="entry name" value="Cystatin_sf"/>
</dbReference>
<keyword evidence="4" id="KW-0929">Antimicrobial</keyword>
<evidence type="ECO:0000256" key="7">
    <source>
        <dbReference type="ARBA" id="ARBA00023157"/>
    </source>
</evidence>
<feature type="compositionally biased region" description="Basic and acidic residues" evidence="8">
    <location>
        <begin position="277"/>
        <end position="286"/>
    </location>
</feature>
<dbReference type="AlphaFoldDB" id="A0A341BX72"/>
<keyword evidence="3" id="KW-0964">Secreted</keyword>
<organism evidence="9 10">
    <name type="scientific">Neophocaena asiaeorientalis asiaeorientalis</name>
    <name type="common">Yangtze finless porpoise</name>
    <name type="synonym">Neophocaena phocaenoides subsp. asiaeorientalis</name>
    <dbReference type="NCBI Taxonomy" id="1706337"/>
    <lineage>
        <taxon>Eukaryota</taxon>
        <taxon>Metazoa</taxon>
        <taxon>Chordata</taxon>
        <taxon>Craniata</taxon>
        <taxon>Vertebrata</taxon>
        <taxon>Euteleostomi</taxon>
        <taxon>Mammalia</taxon>
        <taxon>Eutheria</taxon>
        <taxon>Laurasiatheria</taxon>
        <taxon>Artiodactyla</taxon>
        <taxon>Whippomorpha</taxon>
        <taxon>Cetacea</taxon>
        <taxon>Odontoceti</taxon>
        <taxon>Phocoenidae</taxon>
        <taxon>Neophocaena</taxon>
    </lineage>
</organism>
<evidence type="ECO:0000256" key="1">
    <source>
        <dbReference type="ARBA" id="ARBA00004613"/>
    </source>
</evidence>
<dbReference type="SUPFAM" id="SSF54403">
    <property type="entry name" value="Cystatin/monellin"/>
    <property type="match status" value="1"/>
</dbReference>
<dbReference type="PANTHER" id="PTHR10206:SF4">
    <property type="entry name" value="NEUTROPHILIC GRANULE PROTEIN"/>
    <property type="match status" value="1"/>
</dbReference>
<dbReference type="GO" id="GO:0005615">
    <property type="term" value="C:extracellular space"/>
    <property type="evidence" value="ECO:0007669"/>
    <property type="project" value="TreeGrafter"/>
</dbReference>
<keyword evidence="7" id="KW-1015">Disulfide bond</keyword>
<name>A0A341BX72_NEOAA</name>
<feature type="region of interest" description="Disordered" evidence="8">
    <location>
        <begin position="271"/>
        <end position="315"/>
    </location>
</feature>
<dbReference type="GO" id="GO:0042742">
    <property type="term" value="P:defense response to bacterium"/>
    <property type="evidence" value="ECO:0007669"/>
    <property type="project" value="UniProtKB-KW"/>
</dbReference>
<gene>
    <name evidence="10" type="primary">LOC112403812</name>
</gene>
<dbReference type="Gene3D" id="3.10.450.10">
    <property type="match status" value="1"/>
</dbReference>
<evidence type="ECO:0000256" key="3">
    <source>
        <dbReference type="ARBA" id="ARBA00022525"/>
    </source>
</evidence>
<evidence type="ECO:0000256" key="6">
    <source>
        <dbReference type="ARBA" id="ARBA00023022"/>
    </source>
</evidence>
<dbReference type="FunFam" id="3.10.450.10:FF:000003">
    <property type="entry name" value="Cathelicidin antimicrobial peptide"/>
    <property type="match status" value="1"/>
</dbReference>
<evidence type="ECO:0000256" key="2">
    <source>
        <dbReference type="ARBA" id="ARBA00005320"/>
    </source>
</evidence>
<dbReference type="GO" id="GO:0004869">
    <property type="term" value="F:cysteine-type endopeptidase inhibitor activity"/>
    <property type="evidence" value="ECO:0007669"/>
    <property type="project" value="TreeGrafter"/>
</dbReference>